<dbReference type="Gene3D" id="3.30.70.270">
    <property type="match status" value="1"/>
</dbReference>
<dbReference type="Pfam" id="PF00078">
    <property type="entry name" value="RVT_1"/>
    <property type="match status" value="1"/>
</dbReference>
<evidence type="ECO:0000259" key="1">
    <source>
        <dbReference type="Pfam" id="PF00078"/>
    </source>
</evidence>
<dbReference type="OrthoDB" id="101614at2759"/>
<dbReference type="AlphaFoldDB" id="A0A371HI41"/>
<dbReference type="InterPro" id="IPR000477">
    <property type="entry name" value="RT_dom"/>
</dbReference>
<feature type="non-terminal residue" evidence="2">
    <location>
        <position position="1"/>
    </location>
</feature>
<dbReference type="InterPro" id="IPR043502">
    <property type="entry name" value="DNA/RNA_pol_sf"/>
</dbReference>
<protein>
    <recommendedName>
        <fullName evidence="1">Reverse transcriptase domain-containing protein</fullName>
    </recommendedName>
</protein>
<evidence type="ECO:0000313" key="2">
    <source>
        <dbReference type="EMBL" id="RDY02440.1"/>
    </source>
</evidence>
<organism evidence="2 3">
    <name type="scientific">Mucuna pruriens</name>
    <name type="common">Velvet bean</name>
    <name type="synonym">Dolichos pruriens</name>
    <dbReference type="NCBI Taxonomy" id="157652"/>
    <lineage>
        <taxon>Eukaryota</taxon>
        <taxon>Viridiplantae</taxon>
        <taxon>Streptophyta</taxon>
        <taxon>Embryophyta</taxon>
        <taxon>Tracheophyta</taxon>
        <taxon>Spermatophyta</taxon>
        <taxon>Magnoliopsida</taxon>
        <taxon>eudicotyledons</taxon>
        <taxon>Gunneridae</taxon>
        <taxon>Pentapetalae</taxon>
        <taxon>rosids</taxon>
        <taxon>fabids</taxon>
        <taxon>Fabales</taxon>
        <taxon>Fabaceae</taxon>
        <taxon>Papilionoideae</taxon>
        <taxon>50 kb inversion clade</taxon>
        <taxon>NPAAA clade</taxon>
        <taxon>indigoferoid/millettioid clade</taxon>
        <taxon>Phaseoleae</taxon>
        <taxon>Mucuna</taxon>
    </lineage>
</organism>
<dbReference type="InterPro" id="IPR053134">
    <property type="entry name" value="RNA-dir_DNA_polymerase"/>
</dbReference>
<proteinExistence type="predicted"/>
<name>A0A371HI41_MUCPR</name>
<dbReference type="EMBL" id="QJKJ01002536">
    <property type="protein sequence ID" value="RDY02440.1"/>
    <property type="molecule type" value="Genomic_DNA"/>
</dbReference>
<dbReference type="CDD" id="cd01647">
    <property type="entry name" value="RT_LTR"/>
    <property type="match status" value="1"/>
</dbReference>
<dbReference type="InterPro" id="IPR043128">
    <property type="entry name" value="Rev_trsase/Diguanyl_cyclase"/>
</dbReference>
<feature type="domain" description="Reverse transcriptase" evidence="1">
    <location>
        <begin position="11"/>
        <end position="158"/>
    </location>
</feature>
<dbReference type="Proteomes" id="UP000257109">
    <property type="component" value="Unassembled WGS sequence"/>
</dbReference>
<dbReference type="SUPFAM" id="SSF56672">
    <property type="entry name" value="DNA/RNA polymerases"/>
    <property type="match status" value="1"/>
</dbReference>
<evidence type="ECO:0000313" key="3">
    <source>
        <dbReference type="Proteomes" id="UP000257109"/>
    </source>
</evidence>
<reference evidence="2" key="1">
    <citation type="submission" date="2018-05" db="EMBL/GenBank/DDBJ databases">
        <title>Draft genome of Mucuna pruriens seed.</title>
        <authorList>
            <person name="Nnadi N.E."/>
            <person name="Vos R."/>
            <person name="Hasami M.H."/>
            <person name="Devisetty U.K."/>
            <person name="Aguiy J.C."/>
        </authorList>
    </citation>
    <scope>NUCLEOTIDE SEQUENCE [LARGE SCALE GENOMIC DNA]</scope>
    <source>
        <strain evidence="2">JCA_2017</strain>
    </source>
</reference>
<gene>
    <name evidence="2" type="ORF">CR513_14104</name>
</gene>
<keyword evidence="3" id="KW-1185">Reference proteome</keyword>
<dbReference type="PANTHER" id="PTHR24559">
    <property type="entry name" value="TRANSPOSON TY3-I GAG-POL POLYPROTEIN"/>
    <property type="match status" value="1"/>
</dbReference>
<dbReference type="PANTHER" id="PTHR24559:SF430">
    <property type="entry name" value="RNA-DIRECTED DNA POLYMERASE"/>
    <property type="match status" value="1"/>
</dbReference>
<sequence length="250" mass="28451">MVMVKKANGNMCTDYTDLNKAYQKNRYPLPSIDWLVDGASGFALLGFMDAYSGYNQIKMYPRDEANIAFIMDAWAYYYKVIPFGLKNVGATYQRLMDKIFQGLIGGDVEVYVDDMVVKFAAAVDHYRALGRVFQMLRRHQLKLNPEKCSFGVQAGKFLRFMLTERGFEANQEKCRAIINMRSSWTGQGGAATDQEDHNTLTIPIPISGDGCPHIQHPQKRRLVSETKEAFLRLKALLADKRAFSRLTHLN</sequence>
<comment type="caution">
    <text evidence="2">The sequence shown here is derived from an EMBL/GenBank/DDBJ whole genome shotgun (WGS) entry which is preliminary data.</text>
</comment>
<accession>A0A371HI41</accession>
<dbReference type="Gene3D" id="3.10.10.10">
    <property type="entry name" value="HIV Type 1 Reverse Transcriptase, subunit A, domain 1"/>
    <property type="match status" value="1"/>
</dbReference>